<dbReference type="SUPFAM" id="SSF53448">
    <property type="entry name" value="Nucleotide-diphospho-sugar transferases"/>
    <property type="match status" value="1"/>
</dbReference>
<dbReference type="Pfam" id="PF12804">
    <property type="entry name" value="NTP_transf_3"/>
    <property type="match status" value="1"/>
</dbReference>
<keyword evidence="3" id="KW-0067">ATP-binding</keyword>
<dbReference type="InterPro" id="IPR029044">
    <property type="entry name" value="Nucleotide-diphossugar_trans"/>
</dbReference>
<dbReference type="PANTHER" id="PTHR42781:SF4">
    <property type="entry name" value="SPERMIDINE_PUTRESCINE IMPORT ATP-BINDING PROTEIN POTA"/>
    <property type="match status" value="1"/>
</dbReference>
<dbReference type="GO" id="GO:0016887">
    <property type="term" value="F:ATP hydrolysis activity"/>
    <property type="evidence" value="ECO:0007669"/>
    <property type="project" value="InterPro"/>
</dbReference>
<dbReference type="InterPro" id="IPR025877">
    <property type="entry name" value="MobA-like_NTP_Trfase"/>
</dbReference>
<reference evidence="5" key="1">
    <citation type="submission" date="2021-01" db="EMBL/GenBank/DDBJ databases">
        <title>Whole genome shotgun sequence of Cellulomonas pakistanensis NBRC 110800.</title>
        <authorList>
            <person name="Komaki H."/>
            <person name="Tamura T."/>
        </authorList>
    </citation>
    <scope>NUCLEOTIDE SEQUENCE</scope>
    <source>
        <strain evidence="5">NBRC 110800</strain>
    </source>
</reference>
<dbReference type="SMART" id="SM00382">
    <property type="entry name" value="AAA"/>
    <property type="match status" value="1"/>
</dbReference>
<dbReference type="PANTHER" id="PTHR42781">
    <property type="entry name" value="SPERMIDINE/PUTRESCINE IMPORT ATP-BINDING PROTEIN POTA"/>
    <property type="match status" value="1"/>
</dbReference>
<dbReference type="Gene3D" id="3.90.550.10">
    <property type="entry name" value="Spore Coat Polysaccharide Biosynthesis Protein SpsA, Chain A"/>
    <property type="match status" value="1"/>
</dbReference>
<evidence type="ECO:0000313" key="5">
    <source>
        <dbReference type="EMBL" id="GIG34766.1"/>
    </source>
</evidence>
<dbReference type="InterPro" id="IPR003439">
    <property type="entry name" value="ABC_transporter-like_ATP-bd"/>
</dbReference>
<keyword evidence="6" id="KW-1185">Reference proteome</keyword>
<dbReference type="EMBL" id="BONO01000001">
    <property type="protein sequence ID" value="GIG34766.1"/>
    <property type="molecule type" value="Genomic_DNA"/>
</dbReference>
<feature type="domain" description="ABC transporter" evidence="4">
    <location>
        <begin position="3"/>
        <end position="243"/>
    </location>
</feature>
<gene>
    <name evidence="5" type="ORF">Cpa01nite_01470</name>
</gene>
<organism evidence="5 6">
    <name type="scientific">Cellulomonas pakistanensis</name>
    <dbReference type="NCBI Taxonomy" id="992287"/>
    <lineage>
        <taxon>Bacteria</taxon>
        <taxon>Bacillati</taxon>
        <taxon>Actinomycetota</taxon>
        <taxon>Actinomycetes</taxon>
        <taxon>Micrococcales</taxon>
        <taxon>Cellulomonadaceae</taxon>
        <taxon>Cellulomonas</taxon>
    </lineage>
</organism>
<keyword evidence="1" id="KW-0813">Transport</keyword>
<dbReference type="PROSITE" id="PS00211">
    <property type="entry name" value="ABC_TRANSPORTER_1"/>
    <property type="match status" value="1"/>
</dbReference>
<evidence type="ECO:0000259" key="4">
    <source>
        <dbReference type="PROSITE" id="PS50893"/>
    </source>
</evidence>
<evidence type="ECO:0000256" key="2">
    <source>
        <dbReference type="ARBA" id="ARBA00022741"/>
    </source>
</evidence>
<protein>
    <recommendedName>
        <fullName evidence="4">ABC transporter domain-containing protein</fullName>
    </recommendedName>
</protein>
<evidence type="ECO:0000256" key="3">
    <source>
        <dbReference type="ARBA" id="ARBA00022840"/>
    </source>
</evidence>
<dbReference type="InterPro" id="IPR003593">
    <property type="entry name" value="AAA+_ATPase"/>
</dbReference>
<dbReference type="RefSeq" id="WP_203666810.1">
    <property type="nucleotide sequence ID" value="NZ_BONO01000001.1"/>
</dbReference>
<dbReference type="InterPro" id="IPR027417">
    <property type="entry name" value="P-loop_NTPase"/>
</dbReference>
<comment type="caution">
    <text evidence="5">The sequence shown here is derived from an EMBL/GenBank/DDBJ whole genome shotgun (WGS) entry which is preliminary data.</text>
</comment>
<name>A0A919U249_9CELL</name>
<evidence type="ECO:0000313" key="6">
    <source>
        <dbReference type="Proteomes" id="UP000642125"/>
    </source>
</evidence>
<sequence>MTADEHGLAARVRRTRESFELDVALSAAPGEVVALVGPNGAGKSTALRALAGLVPGGRGPDGWVHLDGRVLEGPGVHLPPERRRCGVVLQGLHLVGHLTAVENVAFGPRAGGTPAGRARRDALGWLDRLEVAAQARTRAASLSGGQAQRVALARALAARPRLLLLDEPFAALDAAARPRVRAVLRAALAEGGAPPVLLVTHDPADAADLADRTVHLADGRQAVGGAPARVGAVVLAGGTARRIGGGDKTALEVGGRPILHRLLADLAPTPTVVVADPPEPEVMGRHPHARWVRERPPGSGPAAALAAGSAALGDVDVLVALAGDQPFAGPAVPRLLRALAEHPGTDAAVGVDGGGRSQPLLAAYRAAALRPRLARVRPGAPLRAALDGLAVRPVPLDPAEALDVDEPADLALAEHLVRDPLA</sequence>
<dbReference type="PROSITE" id="PS50893">
    <property type="entry name" value="ABC_TRANSPORTER_2"/>
    <property type="match status" value="1"/>
</dbReference>
<dbReference type="Gene3D" id="3.40.50.300">
    <property type="entry name" value="P-loop containing nucleotide triphosphate hydrolases"/>
    <property type="match status" value="1"/>
</dbReference>
<proteinExistence type="predicted"/>
<dbReference type="Pfam" id="PF00005">
    <property type="entry name" value="ABC_tran"/>
    <property type="match status" value="1"/>
</dbReference>
<dbReference type="GO" id="GO:0016779">
    <property type="term" value="F:nucleotidyltransferase activity"/>
    <property type="evidence" value="ECO:0007669"/>
    <property type="project" value="UniProtKB-ARBA"/>
</dbReference>
<dbReference type="SUPFAM" id="SSF52540">
    <property type="entry name" value="P-loop containing nucleoside triphosphate hydrolases"/>
    <property type="match status" value="1"/>
</dbReference>
<dbReference type="InterPro" id="IPR017871">
    <property type="entry name" value="ABC_transporter-like_CS"/>
</dbReference>
<dbReference type="Proteomes" id="UP000642125">
    <property type="component" value="Unassembled WGS sequence"/>
</dbReference>
<dbReference type="AlphaFoldDB" id="A0A919U249"/>
<dbReference type="InterPro" id="IPR050093">
    <property type="entry name" value="ABC_SmlMolc_Importer"/>
</dbReference>
<evidence type="ECO:0000256" key="1">
    <source>
        <dbReference type="ARBA" id="ARBA00022448"/>
    </source>
</evidence>
<accession>A0A919U249</accession>
<keyword evidence="2" id="KW-0547">Nucleotide-binding</keyword>
<dbReference type="GO" id="GO:0005524">
    <property type="term" value="F:ATP binding"/>
    <property type="evidence" value="ECO:0007669"/>
    <property type="project" value="UniProtKB-KW"/>
</dbReference>